<dbReference type="PANTHER" id="PTHR12110:SF41">
    <property type="entry name" value="INOSOSE DEHYDRATASE"/>
    <property type="match status" value="1"/>
</dbReference>
<evidence type="ECO:0000313" key="3">
    <source>
        <dbReference type="Proteomes" id="UP001056855"/>
    </source>
</evidence>
<name>A0A9E7N990_9EURY</name>
<dbReference type="GO" id="GO:0016853">
    <property type="term" value="F:isomerase activity"/>
    <property type="evidence" value="ECO:0007669"/>
    <property type="project" value="UniProtKB-KW"/>
</dbReference>
<organism evidence="2 3">
    <name type="scientific">Natronosalvus rutilus</name>
    <dbReference type="NCBI Taxonomy" id="2953753"/>
    <lineage>
        <taxon>Archaea</taxon>
        <taxon>Methanobacteriati</taxon>
        <taxon>Methanobacteriota</taxon>
        <taxon>Stenosarchaea group</taxon>
        <taxon>Halobacteria</taxon>
        <taxon>Halobacteriales</taxon>
        <taxon>Natrialbaceae</taxon>
        <taxon>Natronosalvus</taxon>
    </lineage>
</organism>
<evidence type="ECO:0000313" key="2">
    <source>
        <dbReference type="EMBL" id="UTF52447.1"/>
    </source>
</evidence>
<reference evidence="2" key="1">
    <citation type="submission" date="2022-06" db="EMBL/GenBank/DDBJ databases">
        <title>Diverse halophilic archaea isolated from saline environments.</title>
        <authorList>
            <person name="Cui H.-L."/>
        </authorList>
    </citation>
    <scope>NUCLEOTIDE SEQUENCE</scope>
    <source>
        <strain evidence="2">WLHS1</strain>
    </source>
</reference>
<accession>A0A9E7N990</accession>
<dbReference type="EMBL" id="CP100355">
    <property type="protein sequence ID" value="UTF52447.1"/>
    <property type="molecule type" value="Genomic_DNA"/>
</dbReference>
<dbReference type="Pfam" id="PF01261">
    <property type="entry name" value="AP_endonuc_2"/>
    <property type="match status" value="1"/>
</dbReference>
<dbReference type="Proteomes" id="UP001056855">
    <property type="component" value="Chromosome"/>
</dbReference>
<dbReference type="RefSeq" id="WP_254156374.1">
    <property type="nucleotide sequence ID" value="NZ_CP100355.1"/>
</dbReference>
<dbReference type="InterPro" id="IPR013022">
    <property type="entry name" value="Xyl_isomerase-like_TIM-brl"/>
</dbReference>
<evidence type="ECO:0000259" key="1">
    <source>
        <dbReference type="Pfam" id="PF01261"/>
    </source>
</evidence>
<dbReference type="InterPro" id="IPR050312">
    <property type="entry name" value="IolE/XylAMocC-like"/>
</dbReference>
<proteinExistence type="predicted"/>
<dbReference type="AlphaFoldDB" id="A0A9E7N990"/>
<protein>
    <submittedName>
        <fullName evidence="2">Sugar phosphate isomerase/epimerase</fullName>
    </submittedName>
</protein>
<dbReference type="Gene3D" id="3.20.20.150">
    <property type="entry name" value="Divalent-metal-dependent TIM barrel enzymes"/>
    <property type="match status" value="1"/>
</dbReference>
<keyword evidence="2" id="KW-0413">Isomerase</keyword>
<dbReference type="SUPFAM" id="SSF51658">
    <property type="entry name" value="Xylose isomerase-like"/>
    <property type="match status" value="1"/>
</dbReference>
<feature type="domain" description="Xylose isomerase-like TIM barrel" evidence="1">
    <location>
        <begin position="22"/>
        <end position="230"/>
    </location>
</feature>
<dbReference type="GeneID" id="73290714"/>
<dbReference type="PANTHER" id="PTHR12110">
    <property type="entry name" value="HYDROXYPYRUVATE ISOMERASE"/>
    <property type="match status" value="1"/>
</dbReference>
<sequence length="262" mass="28214">MVRTAIQLYTVRGLEEPIWETLARVADTAFDGVELYDAHFDSFANESVLERTVDAIAETDLVVAGAHVGIDRIEDEFDDVVSAFESVGVSRVVVPSYDARAFQSVEGIEVAADRLADVADELDAHDVDLLYHNHTFEFDVVDGRIAFERFVDCADGRFGFEPDVGLAAHAGYDPLELLELTAGNAPLVHLTDMVPGDESCLHVDVGDGVVDVDACTSTAASAGTEWLVCENGLTEEPLASLERGSATFADNRVRAETVSDGC</sequence>
<dbReference type="KEGG" id="sawl:NGM29_11670"/>
<gene>
    <name evidence="2" type="ORF">NGM29_11670</name>
</gene>
<keyword evidence="3" id="KW-1185">Reference proteome</keyword>
<dbReference type="InterPro" id="IPR036237">
    <property type="entry name" value="Xyl_isomerase-like_sf"/>
</dbReference>